<dbReference type="PANTHER" id="PTHR33744">
    <property type="entry name" value="CARBOHYDRATE DIACID REGULATOR"/>
    <property type="match status" value="1"/>
</dbReference>
<protein>
    <submittedName>
        <fullName evidence="2">PucR family transcriptional regulator</fullName>
    </submittedName>
</protein>
<dbReference type="PANTHER" id="PTHR33744:SF17">
    <property type="entry name" value="CONSERVED PROTEIN"/>
    <property type="match status" value="1"/>
</dbReference>
<dbReference type="EMBL" id="MVHE01000088">
    <property type="protein sequence ID" value="ORA10774.1"/>
    <property type="molecule type" value="Genomic_DNA"/>
</dbReference>
<evidence type="ECO:0000313" key="2">
    <source>
        <dbReference type="EMBL" id="ORA10774.1"/>
    </source>
</evidence>
<reference evidence="2 3" key="1">
    <citation type="submission" date="2017-02" db="EMBL/GenBank/DDBJ databases">
        <title>The new phylogeny of genus Mycobacterium.</title>
        <authorList>
            <person name="Tortoli E."/>
            <person name="Trovato A."/>
            <person name="Cirillo D.M."/>
        </authorList>
    </citation>
    <scope>NUCLEOTIDE SEQUENCE [LARGE SCALE GENOMIC DNA]</scope>
    <source>
        <strain evidence="2 3">DSM 45057</strain>
    </source>
</reference>
<keyword evidence="3" id="KW-1185">Reference proteome</keyword>
<accession>A0A1W9ZAT0</accession>
<dbReference type="AlphaFoldDB" id="A0A1W9ZAT0"/>
<evidence type="ECO:0000313" key="3">
    <source>
        <dbReference type="Proteomes" id="UP000192284"/>
    </source>
</evidence>
<gene>
    <name evidence="2" type="ORF">BST12_26445</name>
</gene>
<evidence type="ECO:0000259" key="1">
    <source>
        <dbReference type="Pfam" id="PF13556"/>
    </source>
</evidence>
<proteinExistence type="predicted"/>
<comment type="caution">
    <text evidence="2">The sequence shown here is derived from an EMBL/GenBank/DDBJ whole genome shotgun (WGS) entry which is preliminary data.</text>
</comment>
<dbReference type="InterPro" id="IPR025736">
    <property type="entry name" value="PucR_C-HTH_dom"/>
</dbReference>
<feature type="domain" description="PucR C-terminal helix-turn-helix" evidence="1">
    <location>
        <begin position="453"/>
        <end position="509"/>
    </location>
</feature>
<sequence>MITLDRLVNVLGGYGVRLRWSELPRSTELRSVVIHEAAADRAQTGSQIGSQIGDVLLAIGAGSVAEAVQWAASAHAVVVLTRTGGQPSDGDVDAKAVLVLEESVSWSEIAAVVYGLVLEGRETESGRGPTDLFALADSLAESTGGDVTIEDRLLRLLAYSQPQQHADPARVATILERQTPERLRAALETHGVFAHLADSDDPLFVAADDEQGLTGRMVVAVRSGREILGSVWVACPDPLQGAQRAALTDGAHTVALHLLRSRASADLERQVESELVIQLLEGTIDAATVASRLGLPRNPLRVIALQAFVGTERDAALLLAFERATTGFGWSRPGRSALAGNTVYTVLPSEQAATARSWVNDLRAALPERVRVAAGISGPAEVADLVAARHEADECLALHELSGGAGAPPAYDESWDDILLQRLRTAARAGRSPERGPVAELRRHDRAHSTDYVATLRAWLEAQGDLVQAGERLGVHENTVRYRLRKMAEITNLPLDDAKKRLAMTIELAATEPDGPTALS</sequence>
<dbReference type="InterPro" id="IPR042070">
    <property type="entry name" value="PucR_C-HTH_sf"/>
</dbReference>
<dbReference type="Proteomes" id="UP000192284">
    <property type="component" value="Unassembled WGS sequence"/>
</dbReference>
<name>A0A1W9ZAT0_MYCAN</name>
<dbReference type="Pfam" id="PF13556">
    <property type="entry name" value="HTH_30"/>
    <property type="match status" value="1"/>
</dbReference>
<organism evidence="2 3">
    <name type="scientific">Mycobacterium angelicum</name>
    <dbReference type="NCBI Taxonomy" id="470074"/>
    <lineage>
        <taxon>Bacteria</taxon>
        <taxon>Bacillati</taxon>
        <taxon>Actinomycetota</taxon>
        <taxon>Actinomycetes</taxon>
        <taxon>Mycobacteriales</taxon>
        <taxon>Mycobacteriaceae</taxon>
        <taxon>Mycobacterium</taxon>
    </lineage>
</organism>
<dbReference type="Gene3D" id="1.10.10.2840">
    <property type="entry name" value="PucR C-terminal helix-turn-helix domain"/>
    <property type="match status" value="1"/>
</dbReference>
<dbReference type="InterPro" id="IPR051448">
    <property type="entry name" value="CdaR-like_regulators"/>
</dbReference>
<dbReference type="RefSeq" id="WP_083116171.1">
    <property type="nucleotide sequence ID" value="NZ_JACKTS010000031.1"/>
</dbReference>
<dbReference type="OrthoDB" id="3190266at2"/>